<organism evidence="2">
    <name type="scientific">Anguilla anguilla</name>
    <name type="common">European freshwater eel</name>
    <name type="synonym">Muraena anguilla</name>
    <dbReference type="NCBI Taxonomy" id="7936"/>
    <lineage>
        <taxon>Eukaryota</taxon>
        <taxon>Metazoa</taxon>
        <taxon>Chordata</taxon>
        <taxon>Craniata</taxon>
        <taxon>Vertebrata</taxon>
        <taxon>Euteleostomi</taxon>
        <taxon>Actinopterygii</taxon>
        <taxon>Neopterygii</taxon>
        <taxon>Teleostei</taxon>
        <taxon>Anguilliformes</taxon>
        <taxon>Anguillidae</taxon>
        <taxon>Anguilla</taxon>
    </lineage>
</organism>
<feature type="transmembrane region" description="Helical" evidence="1">
    <location>
        <begin position="21"/>
        <end position="40"/>
    </location>
</feature>
<accession>A0A0E9U2I4</accession>
<evidence type="ECO:0000313" key="2">
    <source>
        <dbReference type="EMBL" id="JAH59183.1"/>
    </source>
</evidence>
<reference evidence="2" key="1">
    <citation type="submission" date="2014-11" db="EMBL/GenBank/DDBJ databases">
        <authorList>
            <person name="Amaro Gonzalez C."/>
        </authorList>
    </citation>
    <scope>NUCLEOTIDE SEQUENCE</scope>
</reference>
<keyword evidence="1" id="KW-1133">Transmembrane helix</keyword>
<protein>
    <submittedName>
        <fullName evidence="2">Uncharacterized protein</fullName>
    </submittedName>
</protein>
<keyword evidence="1" id="KW-0472">Membrane</keyword>
<proteinExistence type="predicted"/>
<keyword evidence="1" id="KW-0812">Transmembrane</keyword>
<dbReference type="AlphaFoldDB" id="A0A0E9U2I4"/>
<name>A0A0E9U2I4_ANGAN</name>
<evidence type="ECO:0000256" key="1">
    <source>
        <dbReference type="SAM" id="Phobius"/>
    </source>
</evidence>
<reference evidence="2" key="2">
    <citation type="journal article" date="2015" name="Fish Shellfish Immunol.">
        <title>Early steps in the European eel (Anguilla anguilla)-Vibrio vulnificus interaction in the gills: Role of the RtxA13 toxin.</title>
        <authorList>
            <person name="Callol A."/>
            <person name="Pajuelo D."/>
            <person name="Ebbesson L."/>
            <person name="Teles M."/>
            <person name="MacKenzie S."/>
            <person name="Amaro C."/>
        </authorList>
    </citation>
    <scope>NUCLEOTIDE SEQUENCE</scope>
</reference>
<sequence length="58" mass="6806">MARCDIYLQSFMHRNFCFKKMLGTIASINVSFCPTLLLLLCRDFRVYCCKSTENTVMK</sequence>
<dbReference type="EMBL" id="GBXM01049394">
    <property type="protein sequence ID" value="JAH59183.1"/>
    <property type="molecule type" value="Transcribed_RNA"/>
</dbReference>